<dbReference type="InterPro" id="IPR036291">
    <property type="entry name" value="NAD(P)-bd_dom_sf"/>
</dbReference>
<dbReference type="GO" id="GO:0016491">
    <property type="term" value="F:oxidoreductase activity"/>
    <property type="evidence" value="ECO:0007669"/>
    <property type="project" value="UniProtKB-KW"/>
</dbReference>
<name>A0A014QX84_9HYPO</name>
<dbReference type="PANTHER" id="PTHR43580:SF2">
    <property type="entry name" value="CYTOKINE-LIKE NUCLEAR FACTOR N-PAC"/>
    <property type="match status" value="1"/>
</dbReference>
<dbReference type="OrthoDB" id="435038at2759"/>
<evidence type="ECO:0000259" key="6">
    <source>
        <dbReference type="Pfam" id="PF14833"/>
    </source>
</evidence>
<dbReference type="PANTHER" id="PTHR43580">
    <property type="entry name" value="OXIDOREDUCTASE GLYR1-RELATED"/>
    <property type="match status" value="1"/>
</dbReference>
<dbReference type="Pfam" id="PF14833">
    <property type="entry name" value="NAD_binding_11"/>
    <property type="match status" value="1"/>
</dbReference>
<proteinExistence type="inferred from homology"/>
<accession>A0A014QX84</accession>
<evidence type="ECO:0000256" key="2">
    <source>
        <dbReference type="ARBA" id="ARBA00023002"/>
    </source>
</evidence>
<evidence type="ECO:0000313" key="7">
    <source>
        <dbReference type="EMBL" id="EXU99185.1"/>
    </source>
</evidence>
<evidence type="ECO:0000259" key="5">
    <source>
        <dbReference type="Pfam" id="PF03446"/>
    </source>
</evidence>
<evidence type="ECO:0000256" key="1">
    <source>
        <dbReference type="ARBA" id="ARBA00007598"/>
    </source>
</evidence>
<dbReference type="InterPro" id="IPR002204">
    <property type="entry name" value="3-OH-isobutyrate_DH-rel_CS"/>
</dbReference>
<comment type="similarity">
    <text evidence="1">Belongs to the HIBADH-related family. NP60 subfamily.</text>
</comment>
<organism evidence="7 8">
    <name type="scientific">Metarhizium robertsii</name>
    <dbReference type="NCBI Taxonomy" id="568076"/>
    <lineage>
        <taxon>Eukaryota</taxon>
        <taxon>Fungi</taxon>
        <taxon>Dikarya</taxon>
        <taxon>Ascomycota</taxon>
        <taxon>Pezizomycotina</taxon>
        <taxon>Sordariomycetes</taxon>
        <taxon>Hypocreomycetidae</taxon>
        <taxon>Hypocreales</taxon>
        <taxon>Clavicipitaceae</taxon>
        <taxon>Metarhizium</taxon>
    </lineage>
</organism>
<dbReference type="HOGENOM" id="CLU_035117_0_2_1"/>
<dbReference type="EMBL" id="JELW01000020">
    <property type="protein sequence ID" value="EXU99185.1"/>
    <property type="molecule type" value="Genomic_DNA"/>
</dbReference>
<dbReference type="SUPFAM" id="SSF48179">
    <property type="entry name" value="6-phosphogluconate dehydrogenase C-terminal domain-like"/>
    <property type="match status" value="1"/>
</dbReference>
<gene>
    <name evidence="7" type="ORF">X797_007613</name>
</gene>
<dbReference type="InterPro" id="IPR006115">
    <property type="entry name" value="6PGDH_NADP-bd"/>
</dbReference>
<dbReference type="Proteomes" id="UP000030151">
    <property type="component" value="Unassembled WGS sequence"/>
</dbReference>
<feature type="domain" description="6-phosphogluconate dehydrogenase NADP-binding" evidence="5">
    <location>
        <begin position="2"/>
        <end position="150"/>
    </location>
</feature>
<dbReference type="GO" id="GO:0050661">
    <property type="term" value="F:NADP binding"/>
    <property type="evidence" value="ECO:0007669"/>
    <property type="project" value="InterPro"/>
</dbReference>
<dbReference type="InterPro" id="IPR051265">
    <property type="entry name" value="HIBADH-related_NP60_sf"/>
</dbReference>
<evidence type="ECO:0000313" key="8">
    <source>
        <dbReference type="Proteomes" id="UP000030151"/>
    </source>
</evidence>
<sequence>MRIGFLGLGRMGTPMALNLCKTYPTTVWNRSASKYPALTAAGAKIGHTPAQVAQHSDVIFTMLFDAPAIQSVFDDGLKRAIRNKTIINTSSVPVEFSQQLERQILRAGGSYVEMPVSGSKVPAEQGRLVGMMAGDKAVCDRVRPHVQPLTCASVYCGPTGSGLKMKYAINAYLITMTAGLAESMSLAQAQGLDLDAFAEVLAAGPLASAYSGLKVDKVLARDWSAQAAIKDCYNSTQLIRAAAAAAHTQSPLVGLCGELYSQAKASGMAEDDMIAVFKVLARSTATPST</sequence>
<dbReference type="InterPro" id="IPR008927">
    <property type="entry name" value="6-PGluconate_DH-like_C_sf"/>
</dbReference>
<keyword evidence="2" id="KW-0560">Oxidoreductase</keyword>
<comment type="caution">
    <text evidence="7">The sequence shown here is derived from an EMBL/GenBank/DDBJ whole genome shotgun (WGS) entry which is preliminary data.</text>
</comment>
<dbReference type="SUPFAM" id="SSF51735">
    <property type="entry name" value="NAD(P)-binding Rossmann-fold domains"/>
    <property type="match status" value="1"/>
</dbReference>
<dbReference type="Pfam" id="PF03446">
    <property type="entry name" value="NAD_binding_2"/>
    <property type="match status" value="1"/>
</dbReference>
<reference evidence="7 8" key="1">
    <citation type="submission" date="2014-02" db="EMBL/GenBank/DDBJ databases">
        <title>The genome sequence of the entomopathogenic fungus Metarhizium robertsii ARSEF 2575.</title>
        <authorList>
            <person name="Giuliano Garisto Donzelli B."/>
            <person name="Roe B.A."/>
            <person name="Macmil S.L."/>
            <person name="Krasnoff S.B."/>
            <person name="Gibson D.M."/>
        </authorList>
    </citation>
    <scope>NUCLEOTIDE SEQUENCE [LARGE SCALE GENOMIC DNA]</scope>
    <source>
        <strain evidence="7 8">ARSEF 2575</strain>
    </source>
</reference>
<dbReference type="InterPro" id="IPR015815">
    <property type="entry name" value="HIBADH-related"/>
</dbReference>
<dbReference type="PIRSF" id="PIRSF000103">
    <property type="entry name" value="HIBADH"/>
    <property type="match status" value="1"/>
</dbReference>
<protein>
    <submittedName>
        <fullName evidence="7">Beta-hydroxyacid dehydrogenase family protein</fullName>
    </submittedName>
</protein>
<dbReference type="GO" id="GO:0051287">
    <property type="term" value="F:NAD binding"/>
    <property type="evidence" value="ECO:0007669"/>
    <property type="project" value="InterPro"/>
</dbReference>
<dbReference type="InterPro" id="IPR029154">
    <property type="entry name" value="HIBADH-like_NADP-bd"/>
</dbReference>
<feature type="domain" description="3-hydroxyisobutyrate dehydrogenase-like NAD-binding" evidence="6">
    <location>
        <begin position="160"/>
        <end position="280"/>
    </location>
</feature>
<keyword evidence="3" id="KW-0520">NAD</keyword>
<evidence type="ECO:0000256" key="4">
    <source>
        <dbReference type="PIRSR" id="PIRSR000103-1"/>
    </source>
</evidence>
<dbReference type="PROSITE" id="PS00895">
    <property type="entry name" value="3_HYDROXYISOBUT_DH"/>
    <property type="match status" value="1"/>
</dbReference>
<evidence type="ECO:0000256" key="3">
    <source>
        <dbReference type="ARBA" id="ARBA00023027"/>
    </source>
</evidence>
<dbReference type="Gene3D" id="1.10.1040.10">
    <property type="entry name" value="N-(1-d-carboxylethyl)-l-norvaline Dehydrogenase, domain 2"/>
    <property type="match status" value="1"/>
</dbReference>
<dbReference type="InterPro" id="IPR013328">
    <property type="entry name" value="6PGD_dom2"/>
</dbReference>
<dbReference type="AlphaFoldDB" id="A0A014QX84"/>
<feature type="active site" evidence="4">
    <location>
        <position position="166"/>
    </location>
</feature>
<dbReference type="eggNOG" id="KOG0409">
    <property type="taxonomic scope" value="Eukaryota"/>
</dbReference>
<dbReference type="Gene3D" id="3.40.50.720">
    <property type="entry name" value="NAD(P)-binding Rossmann-like Domain"/>
    <property type="match status" value="1"/>
</dbReference>